<feature type="domain" description="Acyl-CoA dehydrogenase/oxidase N-terminal" evidence="8">
    <location>
        <begin position="37"/>
        <end position="140"/>
    </location>
</feature>
<comment type="similarity">
    <text evidence="2 5">Belongs to the acyl-CoA dehydrogenase family.</text>
</comment>
<comment type="cofactor">
    <cofactor evidence="1 5">
        <name>FAD</name>
        <dbReference type="ChEBI" id="CHEBI:57692"/>
    </cofactor>
</comment>
<name>A0A1H3PB79_9PSEU</name>
<dbReference type="Pfam" id="PF02771">
    <property type="entry name" value="Acyl-CoA_dh_N"/>
    <property type="match status" value="1"/>
</dbReference>
<dbReference type="InterPro" id="IPR046373">
    <property type="entry name" value="Acyl-CoA_Oxase/DH_mid-dom_sf"/>
</dbReference>
<evidence type="ECO:0000256" key="2">
    <source>
        <dbReference type="ARBA" id="ARBA00009347"/>
    </source>
</evidence>
<dbReference type="PANTHER" id="PTHR43884">
    <property type="entry name" value="ACYL-COA DEHYDROGENASE"/>
    <property type="match status" value="1"/>
</dbReference>
<dbReference type="SUPFAM" id="SSF47203">
    <property type="entry name" value="Acyl-CoA dehydrogenase C-terminal domain-like"/>
    <property type="match status" value="1"/>
</dbReference>
<evidence type="ECO:0000259" key="8">
    <source>
        <dbReference type="Pfam" id="PF02771"/>
    </source>
</evidence>
<evidence type="ECO:0000259" key="6">
    <source>
        <dbReference type="Pfam" id="PF00441"/>
    </source>
</evidence>
<dbReference type="CDD" id="cd00567">
    <property type="entry name" value="ACAD"/>
    <property type="match status" value="1"/>
</dbReference>
<dbReference type="Gene3D" id="1.20.140.10">
    <property type="entry name" value="Butyryl-CoA Dehydrogenase, subunit A, domain 3"/>
    <property type="match status" value="1"/>
</dbReference>
<dbReference type="GO" id="GO:0050660">
    <property type="term" value="F:flavin adenine dinucleotide binding"/>
    <property type="evidence" value="ECO:0007669"/>
    <property type="project" value="InterPro"/>
</dbReference>
<dbReference type="PANTHER" id="PTHR43884:SF19">
    <property type="entry name" value="ACYL-COA DEHYDROGENASE FADE4-RELATED"/>
    <property type="match status" value="1"/>
</dbReference>
<evidence type="ECO:0000259" key="7">
    <source>
        <dbReference type="Pfam" id="PF02770"/>
    </source>
</evidence>
<feature type="domain" description="Acyl-CoA oxidase/dehydrogenase middle" evidence="7">
    <location>
        <begin position="146"/>
        <end position="241"/>
    </location>
</feature>
<dbReference type="Gene3D" id="1.10.540.10">
    <property type="entry name" value="Acyl-CoA dehydrogenase/oxidase, N-terminal domain"/>
    <property type="match status" value="1"/>
</dbReference>
<keyword evidence="4 5" id="KW-0274">FAD</keyword>
<dbReference type="STRING" id="418495.SAMN05216215_104149"/>
<dbReference type="EMBL" id="FNOK01000041">
    <property type="protein sequence ID" value="SDY98183.1"/>
    <property type="molecule type" value="Genomic_DNA"/>
</dbReference>
<evidence type="ECO:0000313" key="9">
    <source>
        <dbReference type="EMBL" id="SDY98183.1"/>
    </source>
</evidence>
<dbReference type="InterPro" id="IPR009075">
    <property type="entry name" value="AcylCo_DH/oxidase_C"/>
</dbReference>
<evidence type="ECO:0000256" key="5">
    <source>
        <dbReference type="RuleBase" id="RU362125"/>
    </source>
</evidence>
<proteinExistence type="inferred from homology"/>
<dbReference type="InterPro" id="IPR013786">
    <property type="entry name" value="AcylCoA_DH/ox_N"/>
</dbReference>
<dbReference type="Pfam" id="PF00441">
    <property type="entry name" value="Acyl-CoA_dh_1"/>
    <property type="match status" value="1"/>
</dbReference>
<dbReference type="Pfam" id="PF02770">
    <property type="entry name" value="Acyl-CoA_dh_M"/>
    <property type="match status" value="1"/>
</dbReference>
<evidence type="ECO:0000313" key="10">
    <source>
        <dbReference type="Proteomes" id="UP000199529"/>
    </source>
</evidence>
<evidence type="ECO:0000256" key="3">
    <source>
        <dbReference type="ARBA" id="ARBA00022630"/>
    </source>
</evidence>
<dbReference type="GO" id="GO:0003995">
    <property type="term" value="F:acyl-CoA dehydrogenase activity"/>
    <property type="evidence" value="ECO:0007669"/>
    <property type="project" value="TreeGrafter"/>
</dbReference>
<dbReference type="InterPro" id="IPR006091">
    <property type="entry name" value="Acyl-CoA_Oxase/DH_mid-dom"/>
</dbReference>
<organism evidence="9 10">
    <name type="scientific">Saccharopolyspora shandongensis</name>
    <dbReference type="NCBI Taxonomy" id="418495"/>
    <lineage>
        <taxon>Bacteria</taxon>
        <taxon>Bacillati</taxon>
        <taxon>Actinomycetota</taxon>
        <taxon>Actinomycetes</taxon>
        <taxon>Pseudonocardiales</taxon>
        <taxon>Pseudonocardiaceae</taxon>
        <taxon>Saccharopolyspora</taxon>
    </lineage>
</organism>
<dbReference type="InterPro" id="IPR037069">
    <property type="entry name" value="AcylCoA_DH/ox_N_sf"/>
</dbReference>
<dbReference type="Gene3D" id="2.40.110.10">
    <property type="entry name" value="Butyryl-CoA Dehydrogenase, subunit A, domain 2"/>
    <property type="match status" value="1"/>
</dbReference>
<gene>
    <name evidence="9" type="ORF">SAMN05216215_104149</name>
</gene>
<dbReference type="SUPFAM" id="SSF56645">
    <property type="entry name" value="Acyl-CoA dehydrogenase NM domain-like"/>
    <property type="match status" value="1"/>
</dbReference>
<protein>
    <submittedName>
        <fullName evidence="9">Acyl-CoA dehydrogenase</fullName>
    </submittedName>
</protein>
<dbReference type="InterPro" id="IPR036250">
    <property type="entry name" value="AcylCo_DH-like_C"/>
</dbReference>
<evidence type="ECO:0000256" key="1">
    <source>
        <dbReference type="ARBA" id="ARBA00001974"/>
    </source>
</evidence>
<keyword evidence="5" id="KW-0560">Oxidoreductase</keyword>
<dbReference type="AlphaFoldDB" id="A0A1H3PB79"/>
<keyword evidence="10" id="KW-1185">Reference proteome</keyword>
<dbReference type="InterPro" id="IPR009100">
    <property type="entry name" value="AcylCoA_DH/oxidase_NM_dom_sf"/>
</dbReference>
<keyword evidence="3 5" id="KW-0285">Flavoprotein</keyword>
<reference evidence="10" key="1">
    <citation type="submission" date="2016-10" db="EMBL/GenBank/DDBJ databases">
        <authorList>
            <person name="Varghese N."/>
            <person name="Submissions S."/>
        </authorList>
    </citation>
    <scope>NUCLEOTIDE SEQUENCE [LARGE SCALE GENOMIC DNA]</scope>
    <source>
        <strain evidence="10">CGMCC 4.3530</strain>
    </source>
</reference>
<accession>A0A1H3PB79</accession>
<evidence type="ECO:0000256" key="4">
    <source>
        <dbReference type="ARBA" id="ARBA00022827"/>
    </source>
</evidence>
<dbReference type="Proteomes" id="UP000199529">
    <property type="component" value="Unassembled WGS sequence"/>
</dbReference>
<feature type="domain" description="Acyl-CoA dehydrogenase/oxidase C-terminal" evidence="6">
    <location>
        <begin position="253"/>
        <end position="393"/>
    </location>
</feature>
<sequence length="536" mass="59327">MTSDLNQRAFDRTSNEELHWNLPAETAMPSGKAVEILEFLRWYARERLDSRRMDERRSIDLGVVPEFADAGLLGLQVPRRYQGQELSYRDTFRIMEQLAAIDCNLFVMTAVQNAVGIPPIMQHASDRVKADVLPLLAQGKSLTTSAASEPGMGSNLRAMTTCATRNRDGSYTINGTKRWISLGAASHYLNVFTRLCDEHGEQLGYAGFVVDTTTPGFTAGPELLTLGLKAVPQNILTFKDMRVPADWMLGAEGEGITAANAAFMLARLVLAAGSVGAMKRSLEVAARYATRRTVATGLLVDNGRTQQVLTEAVAATQAVETLLDHLTFQLDMGEQPPELLYFVAKIIASEEMFTVVDRSLQMLGARGFLDTNIVGPFFRDYRLFRIFEGATEAITVYVGKMIHRNPAGFGEIVHAFPASRQVTDLVDEAASFTALRAVTEQEQHILYNVLGDLLCWSVMAALTSSTATRSEMHAYTAQWCEHKLRQRLTEARRDVGLELPSVSTLLSHIAGYEETIGDVDQRRPDEEHCVDPLLMR</sequence>
<dbReference type="GO" id="GO:0005886">
    <property type="term" value="C:plasma membrane"/>
    <property type="evidence" value="ECO:0007669"/>
    <property type="project" value="TreeGrafter"/>
</dbReference>